<reference evidence="2 3" key="1">
    <citation type="submission" date="2019-01" db="EMBL/GenBank/DDBJ databases">
        <title>Novel species of Nocardioides.</title>
        <authorList>
            <person name="Liu Q."/>
            <person name="Xin Y.-H."/>
        </authorList>
    </citation>
    <scope>NUCLEOTIDE SEQUENCE [LARGE SCALE GENOMIC DNA]</scope>
    <source>
        <strain evidence="2 3">HLT3-15</strain>
    </source>
</reference>
<dbReference type="RefSeq" id="WP_129473167.1">
    <property type="nucleotide sequence ID" value="NZ_SDWS01000001.1"/>
</dbReference>
<evidence type="ECO:0000256" key="1">
    <source>
        <dbReference type="SAM" id="Phobius"/>
    </source>
</evidence>
<gene>
    <name evidence="2" type="ORF">EUA06_01130</name>
</gene>
<comment type="caution">
    <text evidence="2">The sequence shown here is derived from an EMBL/GenBank/DDBJ whole genome shotgun (WGS) entry which is preliminary data.</text>
</comment>
<keyword evidence="1" id="KW-0812">Transmembrane</keyword>
<dbReference type="EMBL" id="SDWS01000001">
    <property type="protein sequence ID" value="RYB96215.1"/>
    <property type="molecule type" value="Genomic_DNA"/>
</dbReference>
<proteinExistence type="predicted"/>
<dbReference type="AlphaFoldDB" id="A0A4Q2S6W1"/>
<name>A0A4Q2S6W1_9ACTN</name>
<sequence>MNDLDLLESARDTRWEHDLPTPHDVRARGNRRTKLRRVSGAAAALVSIAIVYAVVGPMNNRNPDQVAADVPFNAENLNGAEFDLPPGWEVLNRPSVSQVCVGDATEPDTSCPVLMAVANDPQTALENGLDVVADLMSTCQPDDPQFVEVAHDTPGTSTYSGRCTANSPVMTAWSYDNRTLYVLATEVRWRSDGADIFDTITVPSYWPQAPAATESATPGPSTVNE</sequence>
<evidence type="ECO:0000313" key="2">
    <source>
        <dbReference type="EMBL" id="RYB96215.1"/>
    </source>
</evidence>
<keyword evidence="3" id="KW-1185">Reference proteome</keyword>
<dbReference type="Proteomes" id="UP000291838">
    <property type="component" value="Unassembled WGS sequence"/>
</dbReference>
<organism evidence="2 3">
    <name type="scientific">Nocardioides glacieisoli</name>
    <dbReference type="NCBI Taxonomy" id="1168730"/>
    <lineage>
        <taxon>Bacteria</taxon>
        <taxon>Bacillati</taxon>
        <taxon>Actinomycetota</taxon>
        <taxon>Actinomycetes</taxon>
        <taxon>Propionibacteriales</taxon>
        <taxon>Nocardioidaceae</taxon>
        <taxon>Nocardioides</taxon>
    </lineage>
</organism>
<evidence type="ECO:0000313" key="3">
    <source>
        <dbReference type="Proteomes" id="UP000291838"/>
    </source>
</evidence>
<accession>A0A4Q2S6W1</accession>
<feature type="transmembrane region" description="Helical" evidence="1">
    <location>
        <begin position="38"/>
        <end position="55"/>
    </location>
</feature>
<protein>
    <submittedName>
        <fullName evidence="2">Uncharacterized protein</fullName>
    </submittedName>
</protein>
<keyword evidence="1" id="KW-0472">Membrane</keyword>
<keyword evidence="1" id="KW-1133">Transmembrane helix</keyword>